<keyword evidence="2" id="KW-1185">Reference proteome</keyword>
<feature type="non-terminal residue" evidence="1">
    <location>
        <position position="1"/>
    </location>
</feature>
<gene>
    <name evidence="1" type="ORF">KI387_039746</name>
</gene>
<protein>
    <submittedName>
        <fullName evidence="1">Uncharacterized protein</fullName>
    </submittedName>
</protein>
<sequence length="109" mass="12473">STKPSIDKSFQGIKCLTMQDSARMEDRLLELLGEPVLEAHFEEEEEEEELHLEHACSEKEKGKLVYVIDGEYLEILDVSHSLGIREAVDSADTRVCAYHEPLKMKRVNI</sequence>
<proteinExistence type="predicted"/>
<organism evidence="1 2">
    <name type="scientific">Taxus chinensis</name>
    <name type="common">Chinese yew</name>
    <name type="synonym">Taxus wallichiana var. chinensis</name>
    <dbReference type="NCBI Taxonomy" id="29808"/>
    <lineage>
        <taxon>Eukaryota</taxon>
        <taxon>Viridiplantae</taxon>
        <taxon>Streptophyta</taxon>
        <taxon>Embryophyta</taxon>
        <taxon>Tracheophyta</taxon>
        <taxon>Spermatophyta</taxon>
        <taxon>Pinopsida</taxon>
        <taxon>Pinidae</taxon>
        <taxon>Conifers II</taxon>
        <taxon>Cupressales</taxon>
        <taxon>Taxaceae</taxon>
        <taxon>Taxus</taxon>
    </lineage>
</organism>
<feature type="non-terminal residue" evidence="1">
    <location>
        <position position="109"/>
    </location>
</feature>
<evidence type="ECO:0000313" key="2">
    <source>
        <dbReference type="Proteomes" id="UP000824469"/>
    </source>
</evidence>
<comment type="caution">
    <text evidence="1">The sequence shown here is derived from an EMBL/GenBank/DDBJ whole genome shotgun (WGS) entry which is preliminary data.</text>
</comment>
<name>A0AA38CCD4_TAXCH</name>
<evidence type="ECO:0000313" key="1">
    <source>
        <dbReference type="EMBL" id="KAH9296158.1"/>
    </source>
</evidence>
<dbReference type="AlphaFoldDB" id="A0AA38CCD4"/>
<dbReference type="EMBL" id="JAHRHJ020000011">
    <property type="protein sequence ID" value="KAH9296158.1"/>
    <property type="molecule type" value="Genomic_DNA"/>
</dbReference>
<accession>A0AA38CCD4</accession>
<reference evidence="1 2" key="1">
    <citation type="journal article" date="2021" name="Nat. Plants">
        <title>The Taxus genome provides insights into paclitaxel biosynthesis.</title>
        <authorList>
            <person name="Xiong X."/>
            <person name="Gou J."/>
            <person name="Liao Q."/>
            <person name="Li Y."/>
            <person name="Zhou Q."/>
            <person name="Bi G."/>
            <person name="Li C."/>
            <person name="Du R."/>
            <person name="Wang X."/>
            <person name="Sun T."/>
            <person name="Guo L."/>
            <person name="Liang H."/>
            <person name="Lu P."/>
            <person name="Wu Y."/>
            <person name="Zhang Z."/>
            <person name="Ro D.K."/>
            <person name="Shang Y."/>
            <person name="Huang S."/>
            <person name="Yan J."/>
        </authorList>
    </citation>
    <scope>NUCLEOTIDE SEQUENCE [LARGE SCALE GENOMIC DNA]</scope>
    <source>
        <strain evidence="1">Ta-2019</strain>
    </source>
</reference>
<dbReference type="Proteomes" id="UP000824469">
    <property type="component" value="Unassembled WGS sequence"/>
</dbReference>